<evidence type="ECO:0000259" key="4">
    <source>
        <dbReference type="PROSITE" id="PS01124"/>
    </source>
</evidence>
<dbReference type="Pfam" id="PF12833">
    <property type="entry name" value="HTH_18"/>
    <property type="match status" value="1"/>
</dbReference>
<dbReference type="InterPro" id="IPR009057">
    <property type="entry name" value="Homeodomain-like_sf"/>
</dbReference>
<dbReference type="InterPro" id="IPR018060">
    <property type="entry name" value="HTH_AraC"/>
</dbReference>
<evidence type="ECO:0000256" key="2">
    <source>
        <dbReference type="ARBA" id="ARBA00023125"/>
    </source>
</evidence>
<organism evidence="5 6">
    <name type="scientific">Candidatus Ornithomonoglobus intestinigallinarum</name>
    <dbReference type="NCBI Taxonomy" id="2840894"/>
    <lineage>
        <taxon>Bacteria</taxon>
        <taxon>Bacillati</taxon>
        <taxon>Bacillota</taxon>
        <taxon>Clostridia</taxon>
        <taxon>Candidatus Ornithomonoglobus</taxon>
    </lineage>
</organism>
<reference evidence="5" key="1">
    <citation type="submission" date="2020-10" db="EMBL/GenBank/DDBJ databases">
        <authorList>
            <person name="Gilroy R."/>
        </authorList>
    </citation>
    <scope>NUCLEOTIDE SEQUENCE</scope>
    <source>
        <strain evidence="5">CHK181-108</strain>
    </source>
</reference>
<dbReference type="PANTHER" id="PTHR43280">
    <property type="entry name" value="ARAC-FAMILY TRANSCRIPTIONAL REGULATOR"/>
    <property type="match status" value="1"/>
</dbReference>
<dbReference type="InterPro" id="IPR020449">
    <property type="entry name" value="Tscrpt_reg_AraC-type_HTH"/>
</dbReference>
<gene>
    <name evidence="5" type="ORF">IAA60_04805</name>
</gene>
<dbReference type="PRINTS" id="PR00032">
    <property type="entry name" value="HTHARAC"/>
</dbReference>
<keyword evidence="2" id="KW-0238">DNA-binding</keyword>
<dbReference type="Gene3D" id="1.10.10.60">
    <property type="entry name" value="Homeodomain-like"/>
    <property type="match status" value="2"/>
</dbReference>
<proteinExistence type="predicted"/>
<evidence type="ECO:0000256" key="3">
    <source>
        <dbReference type="ARBA" id="ARBA00023163"/>
    </source>
</evidence>
<reference evidence="5" key="2">
    <citation type="journal article" date="2021" name="PeerJ">
        <title>Extensive microbial diversity within the chicken gut microbiome revealed by metagenomics and culture.</title>
        <authorList>
            <person name="Gilroy R."/>
            <person name="Ravi A."/>
            <person name="Getino M."/>
            <person name="Pursley I."/>
            <person name="Horton D.L."/>
            <person name="Alikhan N.F."/>
            <person name="Baker D."/>
            <person name="Gharbi K."/>
            <person name="Hall N."/>
            <person name="Watson M."/>
            <person name="Adriaenssens E.M."/>
            <person name="Foster-Nyarko E."/>
            <person name="Jarju S."/>
            <person name="Secka A."/>
            <person name="Antonio M."/>
            <person name="Oren A."/>
            <person name="Chaudhuri R.R."/>
            <person name="La Ragione R."/>
            <person name="Hildebrand F."/>
            <person name="Pallen M.J."/>
        </authorList>
    </citation>
    <scope>NUCLEOTIDE SEQUENCE</scope>
    <source>
        <strain evidence="5">CHK181-108</strain>
    </source>
</reference>
<evidence type="ECO:0000313" key="6">
    <source>
        <dbReference type="Proteomes" id="UP000824165"/>
    </source>
</evidence>
<dbReference type="PANTHER" id="PTHR43280:SF2">
    <property type="entry name" value="HTH-TYPE TRANSCRIPTIONAL REGULATOR EXSA"/>
    <property type="match status" value="1"/>
</dbReference>
<accession>A0A9D1H2U6</accession>
<name>A0A9D1H2U6_9FIRM</name>
<dbReference type="EMBL" id="DVLU01000044">
    <property type="protein sequence ID" value="HIT85213.1"/>
    <property type="molecule type" value="Genomic_DNA"/>
</dbReference>
<protein>
    <submittedName>
        <fullName evidence="5">Helix-turn-helix transcriptional regulator</fullName>
    </submittedName>
</protein>
<dbReference type="SMART" id="SM00342">
    <property type="entry name" value="HTH_ARAC"/>
    <property type="match status" value="1"/>
</dbReference>
<keyword evidence="3" id="KW-0804">Transcription</keyword>
<dbReference type="GO" id="GO:0043565">
    <property type="term" value="F:sequence-specific DNA binding"/>
    <property type="evidence" value="ECO:0007669"/>
    <property type="project" value="InterPro"/>
</dbReference>
<dbReference type="Proteomes" id="UP000824165">
    <property type="component" value="Unassembled WGS sequence"/>
</dbReference>
<evidence type="ECO:0000313" key="5">
    <source>
        <dbReference type="EMBL" id="HIT85213.1"/>
    </source>
</evidence>
<sequence>MHAFYIAGNFNDNLSPDSDLSNIGAYLQKHYLTVKGLDELTERFGLSKSHLCRIFKQHTGVTITHYINALRMQYAYKLIIGTNIPIKDIYIMCGYENSQYFNRVFKKIRGCTPSSARREARKTQMWNYDE</sequence>
<dbReference type="PROSITE" id="PS01124">
    <property type="entry name" value="HTH_ARAC_FAMILY_2"/>
    <property type="match status" value="1"/>
</dbReference>
<feature type="domain" description="HTH araC/xylS-type" evidence="4">
    <location>
        <begin position="21"/>
        <end position="119"/>
    </location>
</feature>
<evidence type="ECO:0000256" key="1">
    <source>
        <dbReference type="ARBA" id="ARBA00023015"/>
    </source>
</evidence>
<dbReference type="GO" id="GO:0003700">
    <property type="term" value="F:DNA-binding transcription factor activity"/>
    <property type="evidence" value="ECO:0007669"/>
    <property type="project" value="InterPro"/>
</dbReference>
<comment type="caution">
    <text evidence="5">The sequence shown here is derived from an EMBL/GenBank/DDBJ whole genome shotgun (WGS) entry which is preliminary data.</text>
</comment>
<dbReference type="SUPFAM" id="SSF46689">
    <property type="entry name" value="Homeodomain-like"/>
    <property type="match status" value="2"/>
</dbReference>
<keyword evidence="1" id="KW-0805">Transcription regulation</keyword>
<dbReference type="AlphaFoldDB" id="A0A9D1H2U6"/>